<evidence type="ECO:0000256" key="6">
    <source>
        <dbReference type="ARBA" id="ARBA00022840"/>
    </source>
</evidence>
<dbReference type="GO" id="GO:0005886">
    <property type="term" value="C:plasma membrane"/>
    <property type="evidence" value="ECO:0007669"/>
    <property type="project" value="TreeGrafter"/>
</dbReference>
<accession>A0A8T2UPF3</accession>
<evidence type="ECO:0000256" key="8">
    <source>
        <dbReference type="ARBA" id="ARBA00048679"/>
    </source>
</evidence>
<protein>
    <recommendedName>
        <fullName evidence="1">non-specific serine/threonine protein kinase</fullName>
        <ecNumber evidence="1">2.7.11.1</ecNumber>
    </recommendedName>
</protein>
<dbReference type="EMBL" id="CM035410">
    <property type="protein sequence ID" value="KAH7437272.1"/>
    <property type="molecule type" value="Genomic_DNA"/>
</dbReference>
<dbReference type="Gene3D" id="3.30.200.20">
    <property type="entry name" value="Phosphorylase Kinase, domain 1"/>
    <property type="match status" value="1"/>
</dbReference>
<dbReference type="Proteomes" id="UP000825935">
    <property type="component" value="Chromosome 5"/>
</dbReference>
<evidence type="ECO:0000256" key="4">
    <source>
        <dbReference type="ARBA" id="ARBA00022741"/>
    </source>
</evidence>
<keyword evidence="3" id="KW-0808">Transferase</keyword>
<keyword evidence="11" id="KW-1185">Reference proteome</keyword>
<dbReference type="InterPro" id="IPR001245">
    <property type="entry name" value="Ser-Thr/Tyr_kinase_cat_dom"/>
</dbReference>
<dbReference type="InterPro" id="IPR011009">
    <property type="entry name" value="Kinase-like_dom_sf"/>
</dbReference>
<proteinExistence type="predicted"/>
<keyword evidence="2" id="KW-0723">Serine/threonine-protein kinase</keyword>
<dbReference type="GO" id="GO:0005524">
    <property type="term" value="F:ATP binding"/>
    <property type="evidence" value="ECO:0007669"/>
    <property type="project" value="UniProtKB-KW"/>
</dbReference>
<dbReference type="SUPFAM" id="SSF56112">
    <property type="entry name" value="Protein kinase-like (PK-like)"/>
    <property type="match status" value="1"/>
</dbReference>
<reference evidence="10" key="1">
    <citation type="submission" date="2021-08" db="EMBL/GenBank/DDBJ databases">
        <title>WGS assembly of Ceratopteris richardii.</title>
        <authorList>
            <person name="Marchant D.B."/>
            <person name="Chen G."/>
            <person name="Jenkins J."/>
            <person name="Shu S."/>
            <person name="Leebens-Mack J."/>
            <person name="Grimwood J."/>
            <person name="Schmutz J."/>
            <person name="Soltis P."/>
            <person name="Soltis D."/>
            <person name="Chen Z.-H."/>
        </authorList>
    </citation>
    <scope>NUCLEOTIDE SEQUENCE</scope>
    <source>
        <strain evidence="10">Whitten #5841</strain>
        <tissue evidence="10">Leaf</tissue>
    </source>
</reference>
<dbReference type="PANTHER" id="PTHR27001">
    <property type="entry name" value="OS01G0253100 PROTEIN"/>
    <property type="match status" value="1"/>
</dbReference>
<dbReference type="OMA" id="IFRRWSK"/>
<comment type="caution">
    <text evidence="10">The sequence shown here is derived from an EMBL/GenBank/DDBJ whole genome shotgun (WGS) entry which is preliminary data.</text>
</comment>
<dbReference type="PROSITE" id="PS50011">
    <property type="entry name" value="PROTEIN_KINASE_DOM"/>
    <property type="match status" value="1"/>
</dbReference>
<gene>
    <name evidence="10" type="ORF">KP509_05G063400</name>
</gene>
<dbReference type="AlphaFoldDB" id="A0A8T2UPF3"/>
<evidence type="ECO:0000256" key="7">
    <source>
        <dbReference type="ARBA" id="ARBA00047899"/>
    </source>
</evidence>
<sequence>MADAIIAFIKDCFSPSSSSRKGYMKCTTNGDYMLLAENPPQMEGISCVYRGQLKDGVQVAVKRLKYGLFKDNAAFCSEVQFLARFHHKNLLPLRGYCAEGKERMLVVEYMSNSSLYAHLHGDLENEKPLDWHQRMGIARGCAEGLLYLHHGAGLELVHGNFKSSNVLLTENFEPKISDYGFLRLLNEKVAKAKTAFGYAAREDPEGEAPTKMGDTFSFGVLLLELISGKNPAEKILHGTRKLSIIEWAQQSIMEGKLNELVDARLNGNYSHVELEVLLNTAFLCAQLKPEDRLTMLEADGFLNSRPNKCGMVINEDERKLCNDPA</sequence>
<keyword evidence="4" id="KW-0547">Nucleotide-binding</keyword>
<keyword evidence="6" id="KW-0067">ATP-binding</keyword>
<evidence type="ECO:0000256" key="3">
    <source>
        <dbReference type="ARBA" id="ARBA00022679"/>
    </source>
</evidence>
<feature type="domain" description="Protein kinase" evidence="9">
    <location>
        <begin position="34"/>
        <end position="302"/>
    </location>
</feature>
<name>A0A8T2UPF3_CERRI</name>
<evidence type="ECO:0000313" key="11">
    <source>
        <dbReference type="Proteomes" id="UP000825935"/>
    </source>
</evidence>
<dbReference type="EC" id="2.7.11.1" evidence="1"/>
<organism evidence="10 11">
    <name type="scientific">Ceratopteris richardii</name>
    <name type="common">Triangle waterfern</name>
    <dbReference type="NCBI Taxonomy" id="49495"/>
    <lineage>
        <taxon>Eukaryota</taxon>
        <taxon>Viridiplantae</taxon>
        <taxon>Streptophyta</taxon>
        <taxon>Embryophyta</taxon>
        <taxon>Tracheophyta</taxon>
        <taxon>Polypodiopsida</taxon>
        <taxon>Polypodiidae</taxon>
        <taxon>Polypodiales</taxon>
        <taxon>Pteridineae</taxon>
        <taxon>Pteridaceae</taxon>
        <taxon>Parkerioideae</taxon>
        <taxon>Ceratopteris</taxon>
    </lineage>
</organism>
<dbReference type="FunFam" id="1.10.510.10:FF:001023">
    <property type="entry name" value="Os07g0541700 protein"/>
    <property type="match status" value="1"/>
</dbReference>
<evidence type="ECO:0000256" key="2">
    <source>
        <dbReference type="ARBA" id="ARBA00022527"/>
    </source>
</evidence>
<evidence type="ECO:0000256" key="5">
    <source>
        <dbReference type="ARBA" id="ARBA00022777"/>
    </source>
</evidence>
<evidence type="ECO:0000313" key="10">
    <source>
        <dbReference type="EMBL" id="KAH7437272.1"/>
    </source>
</evidence>
<evidence type="ECO:0000259" key="9">
    <source>
        <dbReference type="PROSITE" id="PS50011"/>
    </source>
</evidence>
<keyword evidence="5" id="KW-0418">Kinase</keyword>
<dbReference type="InterPro" id="IPR000719">
    <property type="entry name" value="Prot_kinase_dom"/>
</dbReference>
<comment type="catalytic activity">
    <reaction evidence="7">
        <text>L-threonyl-[protein] + ATP = O-phospho-L-threonyl-[protein] + ADP + H(+)</text>
        <dbReference type="Rhea" id="RHEA:46608"/>
        <dbReference type="Rhea" id="RHEA-COMP:11060"/>
        <dbReference type="Rhea" id="RHEA-COMP:11605"/>
        <dbReference type="ChEBI" id="CHEBI:15378"/>
        <dbReference type="ChEBI" id="CHEBI:30013"/>
        <dbReference type="ChEBI" id="CHEBI:30616"/>
        <dbReference type="ChEBI" id="CHEBI:61977"/>
        <dbReference type="ChEBI" id="CHEBI:456216"/>
        <dbReference type="EC" id="2.7.11.1"/>
    </reaction>
</comment>
<comment type="catalytic activity">
    <reaction evidence="8">
        <text>L-seryl-[protein] + ATP = O-phospho-L-seryl-[protein] + ADP + H(+)</text>
        <dbReference type="Rhea" id="RHEA:17989"/>
        <dbReference type="Rhea" id="RHEA-COMP:9863"/>
        <dbReference type="Rhea" id="RHEA-COMP:11604"/>
        <dbReference type="ChEBI" id="CHEBI:15378"/>
        <dbReference type="ChEBI" id="CHEBI:29999"/>
        <dbReference type="ChEBI" id="CHEBI:30616"/>
        <dbReference type="ChEBI" id="CHEBI:83421"/>
        <dbReference type="ChEBI" id="CHEBI:456216"/>
        <dbReference type="EC" id="2.7.11.1"/>
    </reaction>
</comment>
<dbReference type="GO" id="GO:0004674">
    <property type="term" value="F:protein serine/threonine kinase activity"/>
    <property type="evidence" value="ECO:0007669"/>
    <property type="project" value="UniProtKB-KW"/>
</dbReference>
<dbReference type="Gene3D" id="1.10.510.10">
    <property type="entry name" value="Transferase(Phosphotransferase) domain 1"/>
    <property type="match status" value="1"/>
</dbReference>
<dbReference type="OrthoDB" id="1913756at2759"/>
<evidence type="ECO:0000256" key="1">
    <source>
        <dbReference type="ARBA" id="ARBA00012513"/>
    </source>
</evidence>
<dbReference type="PANTHER" id="PTHR27001:SF178">
    <property type="entry name" value="OS06G0654600 PROTEIN"/>
    <property type="match status" value="1"/>
</dbReference>
<dbReference type="Pfam" id="PF07714">
    <property type="entry name" value="PK_Tyr_Ser-Thr"/>
    <property type="match status" value="1"/>
</dbReference>